<keyword evidence="2" id="KW-1185">Reference proteome</keyword>
<evidence type="ECO:0000313" key="1">
    <source>
        <dbReference type="EMBL" id="KAJ2891079.1"/>
    </source>
</evidence>
<dbReference type="Proteomes" id="UP001201980">
    <property type="component" value="Unassembled WGS sequence"/>
</dbReference>
<protein>
    <submittedName>
        <fullName evidence="1">Uncharacterized protein</fullName>
    </submittedName>
</protein>
<reference evidence="1" key="1">
    <citation type="submission" date="2022-07" db="EMBL/GenBank/DDBJ databases">
        <title>Draft genome sequence of Zalerion maritima ATCC 34329, a (micro)plastics degrading marine fungus.</title>
        <authorList>
            <person name="Paco A."/>
            <person name="Goncalves M.F.M."/>
            <person name="Rocha-Santos T.A.P."/>
            <person name="Alves A."/>
        </authorList>
    </citation>
    <scope>NUCLEOTIDE SEQUENCE</scope>
    <source>
        <strain evidence="1">ATCC 34329</strain>
    </source>
</reference>
<evidence type="ECO:0000313" key="2">
    <source>
        <dbReference type="Proteomes" id="UP001201980"/>
    </source>
</evidence>
<accession>A0AAD5RFG2</accession>
<name>A0AAD5RFG2_9PEZI</name>
<gene>
    <name evidence="1" type="ORF">MKZ38_000946</name>
</gene>
<sequence length="171" mass="19186">MTTATRVFISVSRKSSHYDSAWDSPNPVVRFALQVVKDCNLLSYNKLPTPRLLAKERWQRIHIVFDIFNDSYDPKTAHLAGQNDLPVVAVYLGGTDKASIAPSPLKEEVNKSIRNLHDWNGNESQAPFVVDHAKGNVPTYPNPRLMVGFPQSTVLSLDISQSHAEYLSIRQ</sequence>
<comment type="caution">
    <text evidence="1">The sequence shown here is derived from an EMBL/GenBank/DDBJ whole genome shotgun (WGS) entry which is preliminary data.</text>
</comment>
<proteinExistence type="predicted"/>
<dbReference type="EMBL" id="JAKWBI020001222">
    <property type="protein sequence ID" value="KAJ2891079.1"/>
    <property type="molecule type" value="Genomic_DNA"/>
</dbReference>
<organism evidence="1 2">
    <name type="scientific">Zalerion maritima</name>
    <dbReference type="NCBI Taxonomy" id="339359"/>
    <lineage>
        <taxon>Eukaryota</taxon>
        <taxon>Fungi</taxon>
        <taxon>Dikarya</taxon>
        <taxon>Ascomycota</taxon>
        <taxon>Pezizomycotina</taxon>
        <taxon>Sordariomycetes</taxon>
        <taxon>Lulworthiomycetidae</taxon>
        <taxon>Lulworthiales</taxon>
        <taxon>Lulworthiaceae</taxon>
        <taxon>Zalerion</taxon>
    </lineage>
</organism>
<dbReference type="AlphaFoldDB" id="A0AAD5RFG2"/>